<proteinExistence type="predicted"/>
<dbReference type="RefSeq" id="XP_018038954.1">
    <property type="nucleotide sequence ID" value="XM_018186770.1"/>
</dbReference>
<keyword evidence="2" id="KW-1185">Reference proteome</keyword>
<reference evidence="1 2" key="1">
    <citation type="submission" date="2016-05" db="EMBL/GenBank/DDBJ databases">
        <title>Comparative analysis of secretome profiles of manganese(II)-oxidizing ascomycete fungi.</title>
        <authorList>
            <consortium name="DOE Joint Genome Institute"/>
            <person name="Zeiner C.A."/>
            <person name="Purvine S.O."/>
            <person name="Zink E.M."/>
            <person name="Wu S."/>
            <person name="Pasa-Tolic L."/>
            <person name="Chaput D.L."/>
            <person name="Haridas S."/>
            <person name="Grigoriev I.V."/>
            <person name="Santelli C.M."/>
            <person name="Hansel C.M."/>
        </authorList>
    </citation>
    <scope>NUCLEOTIDE SEQUENCE [LARGE SCALE GENOMIC DNA]</scope>
    <source>
        <strain evidence="1 2">AP3s5-JAC2a</strain>
    </source>
</reference>
<sequence>MWKDFLLNIEPHLDGLFGGVSDLRKLQHGYLTACGTNYSPRGAFFRLVSSLLLSVHYMRICHVRYRYLVLLSLFQGVFLSGSGEEMRSMDAGKRRSVLVVVLAGKGAVGRWWHKHACGWVVSSWIGFKFRIAVMGRSGKFCWRCGGLQMDLGGLRWFVSSVLFHGPLL</sequence>
<evidence type="ECO:0000313" key="1">
    <source>
        <dbReference type="EMBL" id="OAG08589.1"/>
    </source>
</evidence>
<dbReference type="GeneID" id="28770256"/>
<gene>
    <name evidence="1" type="ORF">CC84DRAFT_583856</name>
</gene>
<accession>A0A177CP76</accession>
<dbReference type="OrthoDB" id="10445239at2759"/>
<protein>
    <submittedName>
        <fullName evidence="1">Uncharacterized protein</fullName>
    </submittedName>
</protein>
<dbReference type="AlphaFoldDB" id="A0A177CP76"/>
<organism evidence="1 2">
    <name type="scientific">Paraphaeosphaeria sporulosa</name>
    <dbReference type="NCBI Taxonomy" id="1460663"/>
    <lineage>
        <taxon>Eukaryota</taxon>
        <taxon>Fungi</taxon>
        <taxon>Dikarya</taxon>
        <taxon>Ascomycota</taxon>
        <taxon>Pezizomycotina</taxon>
        <taxon>Dothideomycetes</taxon>
        <taxon>Pleosporomycetidae</taxon>
        <taxon>Pleosporales</taxon>
        <taxon>Massarineae</taxon>
        <taxon>Didymosphaeriaceae</taxon>
        <taxon>Paraphaeosphaeria</taxon>
    </lineage>
</organism>
<dbReference type="InParanoid" id="A0A177CP76"/>
<name>A0A177CP76_9PLEO</name>
<dbReference type="EMBL" id="KV441550">
    <property type="protein sequence ID" value="OAG08589.1"/>
    <property type="molecule type" value="Genomic_DNA"/>
</dbReference>
<evidence type="ECO:0000313" key="2">
    <source>
        <dbReference type="Proteomes" id="UP000077069"/>
    </source>
</evidence>
<dbReference type="Proteomes" id="UP000077069">
    <property type="component" value="Unassembled WGS sequence"/>
</dbReference>